<reference evidence="1 2" key="1">
    <citation type="submission" date="2013-07" db="EMBL/GenBank/DDBJ databases">
        <authorList>
            <consortium name="DOE Joint Genome Institute"/>
            <person name="Reeve W."/>
            <person name="Huntemann M."/>
            <person name="Han J."/>
            <person name="Chen A."/>
            <person name="Kyrpides N."/>
            <person name="Mavromatis K."/>
            <person name="Markowitz V."/>
            <person name="Palaniappan K."/>
            <person name="Ivanova N."/>
            <person name="Schaumberg A."/>
            <person name="Pati A."/>
            <person name="Liolios K."/>
            <person name="Nordberg H.P."/>
            <person name="Cantor M.N."/>
            <person name="Hua S.X."/>
            <person name="Woyke T."/>
        </authorList>
    </citation>
    <scope>NUCLEOTIDE SEQUENCE [LARGE SCALE GENOMIC DNA]</scope>
    <source>
        <strain evidence="1 2">DSM 43889</strain>
    </source>
</reference>
<dbReference type="EMBL" id="AUBJ02000001">
    <property type="protein sequence ID" value="MCP2332927.1"/>
    <property type="molecule type" value="Genomic_DNA"/>
</dbReference>
<organism evidence="1 2">
    <name type="scientific">Actinoalloteichus caeruleus DSM 43889</name>
    <dbReference type="NCBI Taxonomy" id="1120930"/>
    <lineage>
        <taxon>Bacteria</taxon>
        <taxon>Bacillati</taxon>
        <taxon>Actinomycetota</taxon>
        <taxon>Actinomycetes</taxon>
        <taxon>Pseudonocardiales</taxon>
        <taxon>Pseudonocardiaceae</taxon>
        <taxon>Actinoalloteichus</taxon>
        <taxon>Actinoalloteichus cyanogriseus</taxon>
    </lineage>
</organism>
<accession>A0ABT1JKR7</accession>
<sequence length="116" mass="13335">MIVPEAVVNGQSRLPWSAWNVWSAWRARRTARALDRIVRGQLPLVRRLDQPGAHRTADYLAEIVLLAQAYRNFADGWIDRTELDRRGRRCLARIEALREEVGPPPLTSWTRLGPLV</sequence>
<gene>
    <name evidence="1" type="ORF">G443_003197</name>
</gene>
<evidence type="ECO:0000313" key="1">
    <source>
        <dbReference type="EMBL" id="MCP2332927.1"/>
    </source>
</evidence>
<keyword evidence="2" id="KW-1185">Reference proteome</keyword>
<dbReference type="Proteomes" id="UP000791080">
    <property type="component" value="Unassembled WGS sequence"/>
</dbReference>
<dbReference type="RefSeq" id="WP_245588704.1">
    <property type="nucleotide sequence ID" value="NZ_AUBJ02000001.1"/>
</dbReference>
<proteinExistence type="predicted"/>
<evidence type="ECO:0000313" key="2">
    <source>
        <dbReference type="Proteomes" id="UP000791080"/>
    </source>
</evidence>
<reference evidence="1 2" key="2">
    <citation type="submission" date="2022-06" db="EMBL/GenBank/DDBJ databases">
        <title>Genomic Encyclopedia of Type Strains, Phase I: the one thousand microbial genomes (KMG-I) project.</title>
        <authorList>
            <person name="Kyrpides N."/>
        </authorList>
    </citation>
    <scope>NUCLEOTIDE SEQUENCE [LARGE SCALE GENOMIC DNA]</scope>
    <source>
        <strain evidence="1 2">DSM 43889</strain>
    </source>
</reference>
<protein>
    <submittedName>
        <fullName evidence="1">Uncharacterized protein</fullName>
    </submittedName>
</protein>
<comment type="caution">
    <text evidence="1">The sequence shown here is derived from an EMBL/GenBank/DDBJ whole genome shotgun (WGS) entry which is preliminary data.</text>
</comment>
<name>A0ABT1JKR7_ACTCY</name>